<dbReference type="GO" id="GO:0003677">
    <property type="term" value="F:DNA binding"/>
    <property type="evidence" value="ECO:0007669"/>
    <property type="project" value="UniProtKB-KW"/>
</dbReference>
<name>A0A830BI14_9LAMI</name>
<gene>
    <name evidence="1" type="ORF">PHJA_000866700</name>
</gene>
<comment type="caution">
    <text evidence="1">The sequence shown here is derived from an EMBL/GenBank/DDBJ whole genome shotgun (WGS) entry which is preliminary data.</text>
</comment>
<proteinExistence type="predicted"/>
<dbReference type="EMBL" id="BMAC01000140">
    <property type="protein sequence ID" value="GFP87230.1"/>
    <property type="molecule type" value="Genomic_DNA"/>
</dbReference>
<keyword evidence="1" id="KW-0862">Zinc</keyword>
<evidence type="ECO:0000313" key="1">
    <source>
        <dbReference type="EMBL" id="GFP87230.1"/>
    </source>
</evidence>
<evidence type="ECO:0000313" key="2">
    <source>
        <dbReference type="Proteomes" id="UP000653305"/>
    </source>
</evidence>
<dbReference type="Proteomes" id="UP000653305">
    <property type="component" value="Unassembled WGS sequence"/>
</dbReference>
<reference evidence="1" key="1">
    <citation type="submission" date="2020-07" db="EMBL/GenBank/DDBJ databases">
        <title>Ethylene signaling mediates host invasion by parasitic plants.</title>
        <authorList>
            <person name="Yoshida S."/>
        </authorList>
    </citation>
    <scope>NUCLEOTIDE SEQUENCE</scope>
    <source>
        <strain evidence="1">Okayama</strain>
    </source>
</reference>
<keyword evidence="1" id="KW-0238">DNA-binding</keyword>
<dbReference type="GO" id="GO:0008270">
    <property type="term" value="F:zinc ion binding"/>
    <property type="evidence" value="ECO:0007669"/>
    <property type="project" value="UniProtKB-KW"/>
</dbReference>
<dbReference type="AlphaFoldDB" id="A0A830BI14"/>
<accession>A0A830BI14</accession>
<sequence length="124" mass="13635">MPQKPRGEHGGPRRGCMCGTHAQRRGRHTGNARCAACDCHRNFHCKKGDGEPTLMQQPISTPAPTIAATAVCSHSTAILLQHPRQRRLKVEFYCLLACYHCGKSPFVATECRRCLVSSSGCCRL</sequence>
<keyword evidence="2" id="KW-1185">Reference proteome</keyword>
<protein>
    <submittedName>
        <fullName evidence="1">Zinc-finger homeodomain protein 5</fullName>
    </submittedName>
</protein>
<keyword evidence="1" id="KW-0863">Zinc-finger</keyword>
<keyword evidence="1" id="KW-0371">Homeobox</keyword>
<keyword evidence="1" id="KW-0479">Metal-binding</keyword>
<organism evidence="1 2">
    <name type="scientific">Phtheirospermum japonicum</name>
    <dbReference type="NCBI Taxonomy" id="374723"/>
    <lineage>
        <taxon>Eukaryota</taxon>
        <taxon>Viridiplantae</taxon>
        <taxon>Streptophyta</taxon>
        <taxon>Embryophyta</taxon>
        <taxon>Tracheophyta</taxon>
        <taxon>Spermatophyta</taxon>
        <taxon>Magnoliopsida</taxon>
        <taxon>eudicotyledons</taxon>
        <taxon>Gunneridae</taxon>
        <taxon>Pentapetalae</taxon>
        <taxon>asterids</taxon>
        <taxon>lamiids</taxon>
        <taxon>Lamiales</taxon>
        <taxon>Orobanchaceae</taxon>
        <taxon>Orobanchaceae incertae sedis</taxon>
        <taxon>Phtheirospermum</taxon>
    </lineage>
</organism>